<sequence>MSNFKNKTYSLGEFIDIVKNKQERPEQYNPLYHYALYAVEAEVTSDLKIYVGDPVEVTDSDEEIYPEYALTHDMWYFCSDENIQDVVDLALSQRADISIEQLVEALDYYLEQDDFMDF</sequence>
<dbReference type="OrthoDB" id="2082227at2"/>
<evidence type="ECO:0000313" key="3">
    <source>
        <dbReference type="Proteomes" id="UP000076630"/>
    </source>
</evidence>
<organism evidence="2 3">
    <name type="scientific">Myroides marinus</name>
    <dbReference type="NCBI Taxonomy" id="703342"/>
    <lineage>
        <taxon>Bacteria</taxon>
        <taxon>Pseudomonadati</taxon>
        <taxon>Bacteroidota</taxon>
        <taxon>Flavobacteriia</taxon>
        <taxon>Flavobacteriales</taxon>
        <taxon>Flavobacteriaceae</taxon>
        <taxon>Myroides</taxon>
    </lineage>
</organism>
<accession>A0A161SLC1</accession>
<keyword evidence="3" id="KW-1185">Reference proteome</keyword>
<evidence type="ECO:0000259" key="1">
    <source>
        <dbReference type="Pfam" id="PF24832"/>
    </source>
</evidence>
<reference evidence="2 3" key="1">
    <citation type="submission" date="2016-01" db="EMBL/GenBank/DDBJ databases">
        <title>Whole genome sequencing of Myroides marinus L41.</title>
        <authorList>
            <person name="Hong K.W."/>
        </authorList>
    </citation>
    <scope>NUCLEOTIDE SEQUENCE [LARGE SCALE GENOMIC DNA]</scope>
    <source>
        <strain evidence="2 3">L41</strain>
    </source>
</reference>
<feature type="domain" description="DUF7716" evidence="1">
    <location>
        <begin position="31"/>
        <end position="118"/>
    </location>
</feature>
<gene>
    <name evidence="2" type="ORF">AV926_05475</name>
</gene>
<protein>
    <recommendedName>
        <fullName evidence="1">DUF7716 domain-containing protein</fullName>
    </recommendedName>
</protein>
<evidence type="ECO:0000313" key="2">
    <source>
        <dbReference type="EMBL" id="KZE82995.1"/>
    </source>
</evidence>
<proteinExistence type="predicted"/>
<dbReference type="AlphaFoldDB" id="A0A161SLC1"/>
<dbReference type="Proteomes" id="UP000076630">
    <property type="component" value="Unassembled WGS sequence"/>
</dbReference>
<dbReference type="RefSeq" id="WP_038985078.1">
    <property type="nucleotide sequence ID" value="NZ_JWJO01000009.1"/>
</dbReference>
<dbReference type="Pfam" id="PF24832">
    <property type="entry name" value="DUF7716"/>
    <property type="match status" value="1"/>
</dbReference>
<dbReference type="EMBL" id="LQNU01000041">
    <property type="protein sequence ID" value="KZE82995.1"/>
    <property type="molecule type" value="Genomic_DNA"/>
</dbReference>
<comment type="caution">
    <text evidence="2">The sequence shown here is derived from an EMBL/GenBank/DDBJ whole genome shotgun (WGS) entry which is preliminary data.</text>
</comment>
<dbReference type="InterPro" id="IPR056133">
    <property type="entry name" value="DUF7716"/>
</dbReference>
<name>A0A161SLC1_9FLAO</name>